<feature type="compositionally biased region" description="Low complexity" evidence="13">
    <location>
        <begin position="150"/>
        <end position="182"/>
    </location>
</feature>
<evidence type="ECO:0000256" key="2">
    <source>
        <dbReference type="ARBA" id="ARBA00022723"/>
    </source>
</evidence>
<dbReference type="SUPFAM" id="SSF53271">
    <property type="entry name" value="PRTase-like"/>
    <property type="match status" value="1"/>
</dbReference>
<evidence type="ECO:0000256" key="10">
    <source>
        <dbReference type="ARBA" id="ARBA00034808"/>
    </source>
</evidence>
<dbReference type="CDD" id="cd06223">
    <property type="entry name" value="PRTases_typeI"/>
    <property type="match status" value="1"/>
</dbReference>
<feature type="compositionally biased region" description="Polar residues" evidence="13">
    <location>
        <begin position="1"/>
        <end position="10"/>
    </location>
</feature>
<dbReference type="InterPro" id="IPR004589">
    <property type="entry name" value="DNA_helicase_ATP-dep_RecQ"/>
</dbReference>
<dbReference type="InterPro" id="IPR011545">
    <property type="entry name" value="DEAD/DEAH_box_helicase_dom"/>
</dbReference>
<dbReference type="PANTHER" id="PTHR13710:SF105">
    <property type="entry name" value="ATP-DEPENDENT DNA HELICASE Q1"/>
    <property type="match status" value="1"/>
</dbReference>
<dbReference type="NCBIfam" id="TIGR00614">
    <property type="entry name" value="recQ_fam"/>
    <property type="match status" value="1"/>
</dbReference>
<dbReference type="InterPro" id="IPR002464">
    <property type="entry name" value="DNA/RNA_helicase_DEAH_CS"/>
</dbReference>
<evidence type="ECO:0000256" key="5">
    <source>
        <dbReference type="ARBA" id="ARBA00022806"/>
    </source>
</evidence>
<name>A0A1G6P1L5_9MICO</name>
<dbReference type="Pfam" id="PF00271">
    <property type="entry name" value="Helicase_C"/>
    <property type="match status" value="1"/>
</dbReference>
<keyword evidence="3" id="KW-0547">Nucleotide-binding</keyword>
<dbReference type="SMART" id="SM00490">
    <property type="entry name" value="HELICc"/>
    <property type="match status" value="1"/>
</dbReference>
<comment type="catalytic activity">
    <reaction evidence="9">
        <text>Couples ATP hydrolysis with the unwinding of duplex DNA by translocating in the 3'-5' direction.</text>
        <dbReference type="EC" id="5.6.2.4"/>
    </reaction>
</comment>
<evidence type="ECO:0000256" key="7">
    <source>
        <dbReference type="ARBA" id="ARBA00023125"/>
    </source>
</evidence>
<evidence type="ECO:0000256" key="4">
    <source>
        <dbReference type="ARBA" id="ARBA00022801"/>
    </source>
</evidence>
<dbReference type="GO" id="GO:0003677">
    <property type="term" value="F:DNA binding"/>
    <property type="evidence" value="ECO:0007669"/>
    <property type="project" value="UniProtKB-KW"/>
</dbReference>
<keyword evidence="2" id="KW-0479">Metal-binding</keyword>
<feature type="compositionally biased region" description="Low complexity" evidence="13">
    <location>
        <begin position="244"/>
        <end position="261"/>
    </location>
</feature>
<dbReference type="Pfam" id="PF00270">
    <property type="entry name" value="DEAD"/>
    <property type="match status" value="1"/>
</dbReference>
<reference evidence="16 17" key="1">
    <citation type="submission" date="2016-09" db="EMBL/GenBank/DDBJ databases">
        <authorList>
            <person name="Capua I."/>
            <person name="De Benedictis P."/>
            <person name="Joannis T."/>
            <person name="Lombin L.H."/>
            <person name="Cattoli G."/>
        </authorList>
    </citation>
    <scope>NUCLEOTIDE SEQUENCE [LARGE SCALE GENOMIC DNA]</scope>
    <source>
        <strain evidence="16 17">ISLP-3</strain>
    </source>
</reference>
<evidence type="ECO:0000256" key="9">
    <source>
        <dbReference type="ARBA" id="ARBA00034617"/>
    </source>
</evidence>
<dbReference type="Pfam" id="PF16124">
    <property type="entry name" value="RecQ_Zn_bind"/>
    <property type="match status" value="1"/>
</dbReference>
<dbReference type="GO" id="GO:0005737">
    <property type="term" value="C:cytoplasm"/>
    <property type="evidence" value="ECO:0007669"/>
    <property type="project" value="TreeGrafter"/>
</dbReference>
<evidence type="ECO:0000256" key="6">
    <source>
        <dbReference type="ARBA" id="ARBA00022840"/>
    </source>
</evidence>
<evidence type="ECO:0000313" key="17">
    <source>
        <dbReference type="Proteomes" id="UP000199039"/>
    </source>
</evidence>
<feature type="compositionally biased region" description="Acidic residues" evidence="13">
    <location>
        <begin position="136"/>
        <end position="149"/>
    </location>
</feature>
<dbReference type="Gene3D" id="3.40.50.2020">
    <property type="match status" value="1"/>
</dbReference>
<gene>
    <name evidence="16" type="ORF">SAMN05216410_2276</name>
</gene>
<dbReference type="InterPro" id="IPR032284">
    <property type="entry name" value="RecQ_Zn-bd"/>
</dbReference>
<dbReference type="GO" id="GO:0009378">
    <property type="term" value="F:four-way junction helicase activity"/>
    <property type="evidence" value="ECO:0007669"/>
    <property type="project" value="TreeGrafter"/>
</dbReference>
<sequence length="991" mass="104739">MTSPGESTLVTPDDDAAGSSAAGSDPAGADSAGSDPAGSGAGESPAPARFKPKGPKRWGVEPDWSKLPTTPRRPPIISDEPAWGTSSVDARNLVSAPVPDGGPGAGGAGSGPAPSWQTPGFARAAEEAPLAGATFPEDEDEDDDEEEVEIAVAVAAAPSTAVDDDSGALLAGNSADAAAAQATVEPVADSSSPTPHPTDADLADKAPVTPTQPTSFDDDPYKDVPYFDEPVFDEPDEGHSRGQASPSRSASYRPSSPTSRATNRDEAAPTAPPAPARRLVDADEDLRPEAEAALRRLVGRDDVTLRDDQWTAIDALVRDHRRALVVQRTGWGKSAVYFVSTALLRARGAGPTIIISPLLALMRDQIAAAERAGIRAATINSANVTEWDEIHAKITSGEIDVLLCSPERLNNPGFRDEVLPRLAADAGLVVIDEAHCVSDWGHDFRPDYRRIRTLLADLPAGIPVLATTATANSRVTQDVAEQLEVTGAGAHGSKVLVLRGGLDRESLHLSVLLLKDQPTRVAWLLEMLRSTQGSGIVYCLTVSVAEQIASQLKDAGVPVAAYTGRTDPAEREALEADLKANRVKALIATSALGMGFDKPDLGFVVHVGAPSSPIAYYQQVGRAGRGVDSALVVLLPGEEDRRIWEYFGSLAFPREDQVRATLDALSRGGTQSAQLLETQVDLTRSRLEMMLKVLDVDGAVKRVKGGWEATGQGWSYDSDRYARVEKARLAEQATMVDYVTTDQCRMAFLRRTLDDPELEPGMRCGRCDNCGGVTVPAAPTAEHVAQAREAMDTPGVVIEPRKMWPSGMASLGMDVKGKIAAEQQCAPGRAIARLDGLGWSQPLRELFAPATPDGETPVALRRAAVQVLEAWPAGKAVDGVVVVRSVTRPMLAQHLGRGLATYLGKPFVGTIGPRPDHEAPGRHDMNSAMRLSGVANRLVLELSDAALGGLAGRSILLVDDYTDSGWTLTVAGQLLLEAGAREVLPLTLALQ</sequence>
<dbReference type="InterPro" id="IPR029057">
    <property type="entry name" value="PRTase-like"/>
</dbReference>
<feature type="compositionally biased region" description="Gly residues" evidence="13">
    <location>
        <begin position="101"/>
        <end position="110"/>
    </location>
</feature>
<keyword evidence="7" id="KW-0238">DNA-binding</keyword>
<dbReference type="SMART" id="SM00487">
    <property type="entry name" value="DEXDc"/>
    <property type="match status" value="1"/>
</dbReference>
<organism evidence="16 17">
    <name type="scientific">Sanguibacter gelidistatuariae</name>
    <dbReference type="NCBI Taxonomy" id="1814289"/>
    <lineage>
        <taxon>Bacteria</taxon>
        <taxon>Bacillati</taxon>
        <taxon>Actinomycetota</taxon>
        <taxon>Actinomycetes</taxon>
        <taxon>Micrococcales</taxon>
        <taxon>Sanguibacteraceae</taxon>
        <taxon>Sanguibacter</taxon>
    </lineage>
</organism>
<evidence type="ECO:0000256" key="8">
    <source>
        <dbReference type="ARBA" id="ARBA00023235"/>
    </source>
</evidence>
<keyword evidence="4" id="KW-0378">Hydrolase</keyword>
<evidence type="ECO:0000256" key="13">
    <source>
        <dbReference type="SAM" id="MobiDB-lite"/>
    </source>
</evidence>
<dbReference type="InterPro" id="IPR001650">
    <property type="entry name" value="Helicase_C-like"/>
</dbReference>
<feature type="domain" description="Helicase C-terminal" evidence="15">
    <location>
        <begin position="520"/>
        <end position="666"/>
    </location>
</feature>
<dbReference type="Proteomes" id="UP000199039">
    <property type="component" value="Unassembled WGS sequence"/>
</dbReference>
<dbReference type="OrthoDB" id="9760034at2"/>
<keyword evidence="6" id="KW-0067">ATP-binding</keyword>
<dbReference type="STRING" id="1814289.SAMN05216410_2276"/>
<comment type="similarity">
    <text evidence="1">Belongs to the helicase family. RecQ subfamily.</text>
</comment>
<keyword evidence="5 16" id="KW-0347">Helicase</keyword>
<dbReference type="EC" id="5.6.2.4" evidence="10"/>
<dbReference type="Gene3D" id="3.40.50.300">
    <property type="entry name" value="P-loop containing nucleotide triphosphate hydrolases"/>
    <property type="match status" value="2"/>
</dbReference>
<protein>
    <recommendedName>
        <fullName evidence="11">ATP-dependent DNA helicase RecQ</fullName>
        <ecNumber evidence="10">5.6.2.4</ecNumber>
    </recommendedName>
    <alternativeName>
        <fullName evidence="12">DNA 3'-5' helicase RecQ</fullName>
    </alternativeName>
</protein>
<dbReference type="PROSITE" id="PS51192">
    <property type="entry name" value="HELICASE_ATP_BIND_1"/>
    <property type="match status" value="1"/>
</dbReference>
<feature type="compositionally biased region" description="Low complexity" evidence="13">
    <location>
        <begin position="17"/>
        <end position="48"/>
    </location>
</feature>
<dbReference type="GO" id="GO:0043590">
    <property type="term" value="C:bacterial nucleoid"/>
    <property type="evidence" value="ECO:0007669"/>
    <property type="project" value="TreeGrafter"/>
</dbReference>
<dbReference type="GO" id="GO:0043138">
    <property type="term" value="F:3'-5' DNA helicase activity"/>
    <property type="evidence" value="ECO:0007669"/>
    <property type="project" value="UniProtKB-EC"/>
</dbReference>
<evidence type="ECO:0000256" key="11">
    <source>
        <dbReference type="ARBA" id="ARBA00044535"/>
    </source>
</evidence>
<dbReference type="InterPro" id="IPR014001">
    <property type="entry name" value="Helicase_ATP-bd"/>
</dbReference>
<dbReference type="GO" id="GO:0016787">
    <property type="term" value="F:hydrolase activity"/>
    <property type="evidence" value="ECO:0007669"/>
    <property type="project" value="UniProtKB-KW"/>
</dbReference>
<dbReference type="SUPFAM" id="SSF52540">
    <property type="entry name" value="P-loop containing nucleoside triphosphate hydrolases"/>
    <property type="match status" value="1"/>
</dbReference>
<evidence type="ECO:0000259" key="14">
    <source>
        <dbReference type="PROSITE" id="PS51192"/>
    </source>
</evidence>
<keyword evidence="8" id="KW-0413">Isomerase</keyword>
<dbReference type="GO" id="GO:0046872">
    <property type="term" value="F:metal ion binding"/>
    <property type="evidence" value="ECO:0007669"/>
    <property type="project" value="UniProtKB-KW"/>
</dbReference>
<evidence type="ECO:0000259" key="15">
    <source>
        <dbReference type="PROSITE" id="PS51194"/>
    </source>
</evidence>
<evidence type="ECO:0000256" key="3">
    <source>
        <dbReference type="ARBA" id="ARBA00022741"/>
    </source>
</evidence>
<keyword evidence="17" id="KW-1185">Reference proteome</keyword>
<dbReference type="EMBL" id="FMYH01000003">
    <property type="protein sequence ID" value="SDC73337.1"/>
    <property type="molecule type" value="Genomic_DNA"/>
</dbReference>
<feature type="region of interest" description="Disordered" evidence="13">
    <location>
        <begin position="1"/>
        <end position="285"/>
    </location>
</feature>
<dbReference type="PANTHER" id="PTHR13710">
    <property type="entry name" value="DNA HELICASE RECQ FAMILY MEMBER"/>
    <property type="match status" value="1"/>
</dbReference>
<dbReference type="AlphaFoldDB" id="A0A1G6P1L5"/>
<feature type="domain" description="Helicase ATP-binding" evidence="14">
    <location>
        <begin position="314"/>
        <end position="489"/>
    </location>
</feature>
<dbReference type="InterPro" id="IPR000836">
    <property type="entry name" value="PRTase_dom"/>
</dbReference>
<dbReference type="GO" id="GO:0006281">
    <property type="term" value="P:DNA repair"/>
    <property type="evidence" value="ECO:0007669"/>
    <property type="project" value="TreeGrafter"/>
</dbReference>
<accession>A0A1G6P1L5</accession>
<dbReference type="GO" id="GO:0006310">
    <property type="term" value="P:DNA recombination"/>
    <property type="evidence" value="ECO:0007669"/>
    <property type="project" value="InterPro"/>
</dbReference>
<dbReference type="PROSITE" id="PS00690">
    <property type="entry name" value="DEAH_ATP_HELICASE"/>
    <property type="match status" value="1"/>
</dbReference>
<evidence type="ECO:0000313" key="16">
    <source>
        <dbReference type="EMBL" id="SDC73337.1"/>
    </source>
</evidence>
<dbReference type="InterPro" id="IPR027417">
    <property type="entry name" value="P-loop_NTPase"/>
</dbReference>
<dbReference type="GO" id="GO:0005524">
    <property type="term" value="F:ATP binding"/>
    <property type="evidence" value="ECO:0007669"/>
    <property type="project" value="UniProtKB-KW"/>
</dbReference>
<proteinExistence type="inferred from homology"/>
<evidence type="ECO:0000256" key="1">
    <source>
        <dbReference type="ARBA" id="ARBA00005446"/>
    </source>
</evidence>
<dbReference type="GO" id="GO:0030894">
    <property type="term" value="C:replisome"/>
    <property type="evidence" value="ECO:0007669"/>
    <property type="project" value="TreeGrafter"/>
</dbReference>
<dbReference type="PROSITE" id="PS51194">
    <property type="entry name" value="HELICASE_CTER"/>
    <property type="match status" value="1"/>
</dbReference>
<evidence type="ECO:0000256" key="12">
    <source>
        <dbReference type="ARBA" id="ARBA00044550"/>
    </source>
</evidence>